<dbReference type="GO" id="GO:0004129">
    <property type="term" value="F:cytochrome-c oxidase activity"/>
    <property type="evidence" value="ECO:0007669"/>
    <property type="project" value="InterPro"/>
</dbReference>
<evidence type="ECO:0000256" key="9">
    <source>
        <dbReference type="ARBA" id="ARBA00022989"/>
    </source>
</evidence>
<dbReference type="FunFam" id="1.20.120.80:FF:000001">
    <property type="entry name" value="Cytochrome (Ubi)quinol oxidase subunit III"/>
    <property type="match status" value="1"/>
</dbReference>
<feature type="transmembrane region" description="Helical" evidence="18">
    <location>
        <begin position="137"/>
        <end position="161"/>
    </location>
</feature>
<dbReference type="PANTHER" id="PTHR11403">
    <property type="entry name" value="CYTOCHROME C OXIDASE SUBUNIT III"/>
    <property type="match status" value="1"/>
</dbReference>
<dbReference type="InterPro" id="IPR035973">
    <property type="entry name" value="Cyt_c_oxidase_su3-like_sf"/>
</dbReference>
<name>A0A9X1YIU7_9BURK</name>
<evidence type="ECO:0000256" key="11">
    <source>
        <dbReference type="ARBA" id="ARBA00023136"/>
    </source>
</evidence>
<dbReference type="InterPro" id="IPR013833">
    <property type="entry name" value="Cyt_c_oxidase_su3_a-hlx"/>
</dbReference>
<evidence type="ECO:0000259" key="19">
    <source>
        <dbReference type="PROSITE" id="PS50253"/>
    </source>
</evidence>
<protein>
    <recommendedName>
        <fullName evidence="4">Cytochrome bo(3) ubiquinol oxidase subunit 3</fullName>
    </recommendedName>
    <alternativeName>
        <fullName evidence="15">Cytochrome o ubiquinol oxidase subunit 3</fullName>
    </alternativeName>
    <alternativeName>
        <fullName evidence="13">Oxidase bo(3) subunit 3</fullName>
    </alternativeName>
    <alternativeName>
        <fullName evidence="16">Ubiquinol oxidase polypeptide III</fullName>
    </alternativeName>
    <alternativeName>
        <fullName evidence="14">Ubiquinol oxidase subunit 3</fullName>
    </alternativeName>
</protein>
<evidence type="ECO:0000256" key="5">
    <source>
        <dbReference type="ARBA" id="ARBA00022448"/>
    </source>
</evidence>
<evidence type="ECO:0000313" key="20">
    <source>
        <dbReference type="EMBL" id="MCK9687134.1"/>
    </source>
</evidence>
<evidence type="ECO:0000256" key="12">
    <source>
        <dbReference type="ARBA" id="ARBA00025694"/>
    </source>
</evidence>
<evidence type="ECO:0000256" key="15">
    <source>
        <dbReference type="ARBA" id="ARBA00032189"/>
    </source>
</evidence>
<dbReference type="InterPro" id="IPR024791">
    <property type="entry name" value="Cyt_c/ubiquinol_Oxase_su3"/>
</dbReference>
<dbReference type="PROSITE" id="PS50253">
    <property type="entry name" value="COX3"/>
    <property type="match status" value="1"/>
</dbReference>
<keyword evidence="11 18" id="KW-0472">Membrane</keyword>
<dbReference type="GO" id="GO:0009486">
    <property type="term" value="F:cytochrome bo3 ubiquinol oxidase activity"/>
    <property type="evidence" value="ECO:0007669"/>
    <property type="project" value="InterPro"/>
</dbReference>
<keyword evidence="9 18" id="KW-1133">Transmembrane helix</keyword>
<keyword evidence="7 17" id="KW-0812">Transmembrane</keyword>
<comment type="subcellular location">
    <subcellularLocation>
        <location evidence="1 17">Cell membrane</location>
        <topology evidence="1 17">Multi-pass membrane protein</topology>
    </subcellularLocation>
</comment>
<evidence type="ECO:0000256" key="14">
    <source>
        <dbReference type="ARBA" id="ARBA00031884"/>
    </source>
</evidence>
<evidence type="ECO:0000256" key="10">
    <source>
        <dbReference type="ARBA" id="ARBA00023002"/>
    </source>
</evidence>
<evidence type="ECO:0000256" key="4">
    <source>
        <dbReference type="ARBA" id="ARBA00014687"/>
    </source>
</evidence>
<dbReference type="PANTHER" id="PTHR11403:SF2">
    <property type="entry name" value="CYTOCHROME BO(3) UBIQUINOL OXIDASE SUBUNIT 3"/>
    <property type="match status" value="1"/>
</dbReference>
<evidence type="ECO:0000256" key="13">
    <source>
        <dbReference type="ARBA" id="ARBA00030072"/>
    </source>
</evidence>
<dbReference type="InterPro" id="IPR014206">
    <property type="entry name" value="Cyt_c_ubiqinol_oxidase_su3"/>
</dbReference>
<evidence type="ECO:0000313" key="21">
    <source>
        <dbReference type="Proteomes" id="UP001139353"/>
    </source>
</evidence>
<feature type="transmembrane region" description="Helical" evidence="18">
    <location>
        <begin position="69"/>
        <end position="88"/>
    </location>
</feature>
<accession>A0A9X1YIU7</accession>
<dbReference type="NCBIfam" id="TIGR02842">
    <property type="entry name" value="CyoC"/>
    <property type="match status" value="1"/>
</dbReference>
<gene>
    <name evidence="20" type="primary">cyoC</name>
    <name evidence="20" type="ORF">LPC04_15590</name>
</gene>
<comment type="caution">
    <text evidence="20">The sequence shown here is derived from an EMBL/GenBank/DDBJ whole genome shotgun (WGS) entry which is preliminary data.</text>
</comment>
<comment type="subunit">
    <text evidence="3">Heterooctamer of two A chains, two B chains, two C chains and two D chains.</text>
</comment>
<dbReference type="InterPro" id="IPR033946">
    <property type="entry name" value="Ubiquinol_oxase_su3_dom"/>
</dbReference>
<dbReference type="CDD" id="cd02863">
    <property type="entry name" value="Ubiquinol_oxidase_III"/>
    <property type="match status" value="1"/>
</dbReference>
<keyword evidence="5" id="KW-0813">Transport</keyword>
<evidence type="ECO:0000256" key="16">
    <source>
        <dbReference type="ARBA" id="ARBA00032717"/>
    </source>
</evidence>
<feature type="transmembrane region" description="Helical" evidence="18">
    <location>
        <begin position="28"/>
        <end position="49"/>
    </location>
</feature>
<feature type="domain" description="Heme-copper oxidase subunit III family profile" evidence="19">
    <location>
        <begin position="26"/>
        <end position="202"/>
    </location>
</feature>
<comment type="function">
    <text evidence="12">Cytochrome bo(3) ubiquinol terminal oxidase is the component of the aerobic respiratory chain of E.coli that predominates when cells are grown at high aeration. Has proton pump activity across the membrane in addition to electron transfer, pumping 2 protons/electron.</text>
</comment>
<dbReference type="Proteomes" id="UP001139353">
    <property type="component" value="Unassembled WGS sequence"/>
</dbReference>
<organism evidence="20 21">
    <name type="scientific">Scleromatobacter humisilvae</name>
    <dbReference type="NCBI Taxonomy" id="2897159"/>
    <lineage>
        <taxon>Bacteria</taxon>
        <taxon>Pseudomonadati</taxon>
        <taxon>Pseudomonadota</taxon>
        <taxon>Betaproteobacteria</taxon>
        <taxon>Burkholderiales</taxon>
        <taxon>Sphaerotilaceae</taxon>
        <taxon>Scleromatobacter</taxon>
    </lineage>
</organism>
<evidence type="ECO:0000256" key="17">
    <source>
        <dbReference type="RuleBase" id="RU003376"/>
    </source>
</evidence>
<proteinExistence type="inferred from homology"/>
<evidence type="ECO:0000256" key="8">
    <source>
        <dbReference type="ARBA" id="ARBA00022982"/>
    </source>
</evidence>
<dbReference type="InterPro" id="IPR000298">
    <property type="entry name" value="Cyt_c_oxidase-like_su3"/>
</dbReference>
<dbReference type="RefSeq" id="WP_275683166.1">
    <property type="nucleotide sequence ID" value="NZ_JAJLJH010000003.1"/>
</dbReference>
<feature type="transmembrane region" description="Helical" evidence="18">
    <location>
        <begin position="181"/>
        <end position="201"/>
    </location>
</feature>
<reference evidence="20" key="1">
    <citation type="submission" date="2021-11" db="EMBL/GenBank/DDBJ databases">
        <title>BS-T2-15 a new species belonging to the Comamonadaceae family isolated from the soil of a French oak forest.</title>
        <authorList>
            <person name="Mieszkin S."/>
            <person name="Alain K."/>
        </authorList>
    </citation>
    <scope>NUCLEOTIDE SEQUENCE</scope>
    <source>
        <strain evidence="20">BS-T2-15</strain>
    </source>
</reference>
<dbReference type="Pfam" id="PF00510">
    <property type="entry name" value="COX3"/>
    <property type="match status" value="1"/>
</dbReference>
<dbReference type="EMBL" id="JAJLJH010000003">
    <property type="protein sequence ID" value="MCK9687134.1"/>
    <property type="molecule type" value="Genomic_DNA"/>
</dbReference>
<dbReference type="GO" id="GO:0005886">
    <property type="term" value="C:plasma membrane"/>
    <property type="evidence" value="ECO:0007669"/>
    <property type="project" value="UniProtKB-SubCell"/>
</dbReference>
<sequence>MQAHVVPNGRHGEEASHPNRRGMTGFGFYLYLLSDCILFATLFAAFAVLHRSVADGPDGHQLFGLRNAFIETACLLTSSLTCGLAMLACDRRDAPSAKGFLAITFALGAVFLALELTEFHRMIADGAGPDRSAFLSAFFTLVSTHGLHVTAGLAWILILLLQLRQKGFTEAMVRRLFCFSLFWHVIDVVWIGVFSFVYLIGSAS</sequence>
<dbReference type="GO" id="GO:0019646">
    <property type="term" value="P:aerobic electron transport chain"/>
    <property type="evidence" value="ECO:0007669"/>
    <property type="project" value="InterPro"/>
</dbReference>
<evidence type="ECO:0000256" key="6">
    <source>
        <dbReference type="ARBA" id="ARBA00022475"/>
    </source>
</evidence>
<keyword evidence="10" id="KW-0560">Oxidoreductase</keyword>
<evidence type="ECO:0000256" key="18">
    <source>
        <dbReference type="SAM" id="Phobius"/>
    </source>
</evidence>
<evidence type="ECO:0000256" key="2">
    <source>
        <dbReference type="ARBA" id="ARBA00010581"/>
    </source>
</evidence>
<dbReference type="SUPFAM" id="SSF81452">
    <property type="entry name" value="Cytochrome c oxidase subunit III-like"/>
    <property type="match status" value="1"/>
</dbReference>
<feature type="transmembrane region" description="Helical" evidence="18">
    <location>
        <begin position="100"/>
        <end position="117"/>
    </location>
</feature>
<keyword evidence="6" id="KW-1003">Cell membrane</keyword>
<evidence type="ECO:0000256" key="7">
    <source>
        <dbReference type="ARBA" id="ARBA00022692"/>
    </source>
</evidence>
<keyword evidence="21" id="KW-1185">Reference proteome</keyword>
<comment type="similarity">
    <text evidence="2 17">Belongs to the cytochrome c oxidase subunit 3 family.</text>
</comment>
<dbReference type="Gene3D" id="1.20.120.80">
    <property type="entry name" value="Cytochrome c oxidase, subunit III, four-helix bundle"/>
    <property type="match status" value="1"/>
</dbReference>
<dbReference type="AlphaFoldDB" id="A0A9X1YIU7"/>
<keyword evidence="8" id="KW-0249">Electron transport</keyword>
<evidence type="ECO:0000256" key="1">
    <source>
        <dbReference type="ARBA" id="ARBA00004651"/>
    </source>
</evidence>
<evidence type="ECO:0000256" key="3">
    <source>
        <dbReference type="ARBA" id="ARBA00011700"/>
    </source>
</evidence>